<dbReference type="Proteomes" id="UP000255423">
    <property type="component" value="Unassembled WGS sequence"/>
</dbReference>
<feature type="transmembrane region" description="Helical" evidence="5">
    <location>
        <begin position="7"/>
        <end position="28"/>
    </location>
</feature>
<feature type="transmembrane region" description="Helical" evidence="5">
    <location>
        <begin position="43"/>
        <end position="63"/>
    </location>
</feature>
<keyword evidence="2 5" id="KW-0812">Transmembrane</keyword>
<evidence type="ECO:0000256" key="3">
    <source>
        <dbReference type="ARBA" id="ARBA00022989"/>
    </source>
</evidence>
<dbReference type="EMBL" id="UHJL01000003">
    <property type="protein sequence ID" value="SUQ25019.1"/>
    <property type="molecule type" value="Genomic_DNA"/>
</dbReference>
<dbReference type="AlphaFoldDB" id="A0A380S734"/>
<keyword evidence="6" id="KW-0808">Transferase</keyword>
<dbReference type="InterPro" id="IPR007318">
    <property type="entry name" value="Phopholipid_MeTrfase"/>
</dbReference>
<evidence type="ECO:0000256" key="2">
    <source>
        <dbReference type="ARBA" id="ARBA00022692"/>
    </source>
</evidence>
<dbReference type="PANTHER" id="PTHR43847">
    <property type="entry name" value="BLL3993 PROTEIN"/>
    <property type="match status" value="1"/>
</dbReference>
<proteinExistence type="predicted"/>
<evidence type="ECO:0000256" key="5">
    <source>
        <dbReference type="SAM" id="Phobius"/>
    </source>
</evidence>
<reference evidence="6 7" key="1">
    <citation type="submission" date="2017-08" db="EMBL/GenBank/DDBJ databases">
        <authorList>
            <person name="de Groot N.N."/>
        </authorList>
    </citation>
    <scope>NUCLEOTIDE SEQUENCE [LARGE SCALE GENOMIC DNA]</scope>
    <source>
        <strain evidence="6 7">HM2</strain>
    </source>
</reference>
<dbReference type="PANTHER" id="PTHR43847:SF1">
    <property type="entry name" value="BLL3993 PROTEIN"/>
    <property type="match status" value="1"/>
</dbReference>
<evidence type="ECO:0000256" key="4">
    <source>
        <dbReference type="ARBA" id="ARBA00023136"/>
    </source>
</evidence>
<evidence type="ECO:0000313" key="7">
    <source>
        <dbReference type="Proteomes" id="UP000255423"/>
    </source>
</evidence>
<feature type="transmembrane region" description="Helical" evidence="5">
    <location>
        <begin position="97"/>
        <end position="115"/>
    </location>
</feature>
<evidence type="ECO:0000313" key="6">
    <source>
        <dbReference type="EMBL" id="SUQ25019.1"/>
    </source>
</evidence>
<gene>
    <name evidence="6" type="ORF">SAMN05661053_2433</name>
</gene>
<evidence type="ECO:0000256" key="1">
    <source>
        <dbReference type="ARBA" id="ARBA00004127"/>
    </source>
</evidence>
<protein>
    <submittedName>
        <fullName evidence="6">Protein-S-isoprenylcysteine O-methyltransferase Ste14</fullName>
    </submittedName>
</protein>
<keyword evidence="4 5" id="KW-0472">Membrane</keyword>
<organism evidence="6 7">
    <name type="scientific">Fibrobacter succinogenes</name>
    <name type="common">Bacteroides succinogenes</name>
    <dbReference type="NCBI Taxonomy" id="833"/>
    <lineage>
        <taxon>Bacteria</taxon>
        <taxon>Pseudomonadati</taxon>
        <taxon>Fibrobacterota</taxon>
        <taxon>Fibrobacteria</taxon>
        <taxon>Fibrobacterales</taxon>
        <taxon>Fibrobacteraceae</taxon>
        <taxon>Fibrobacter</taxon>
    </lineage>
</organism>
<dbReference type="InterPro" id="IPR052527">
    <property type="entry name" value="Metal_cation-efflux_comp"/>
</dbReference>
<comment type="subcellular location">
    <subcellularLocation>
        <location evidence="1">Endomembrane system</location>
        <topology evidence="1">Multi-pass membrane protein</topology>
    </subcellularLocation>
</comment>
<sequence length="159" mass="18486">MKRFRDFIGYLLGGILFVMLIPTIMWLASGMPALWPVDTWRCIVAPIVMLVGLVMSVWTIVYMRSRGKGNPMDAFGHEVAPRTQHLMVDGPYKINRNPMLTGTLVYLVGAAVWLWTWQSCAVFIAFFAIMMVQVLSEEKRLRRDFGKEYEEYCRHSRRF</sequence>
<accession>A0A380S734</accession>
<dbReference type="GO" id="GO:0012505">
    <property type="term" value="C:endomembrane system"/>
    <property type="evidence" value="ECO:0007669"/>
    <property type="project" value="UniProtKB-SubCell"/>
</dbReference>
<dbReference type="Pfam" id="PF04191">
    <property type="entry name" value="PEMT"/>
    <property type="match status" value="1"/>
</dbReference>
<keyword evidence="6" id="KW-0489">Methyltransferase</keyword>
<keyword evidence="3 5" id="KW-1133">Transmembrane helix</keyword>
<dbReference type="Gene3D" id="1.20.120.1630">
    <property type="match status" value="1"/>
</dbReference>
<dbReference type="RefSeq" id="WP_109573347.1">
    <property type="nucleotide sequence ID" value="NZ_UHJL01000003.1"/>
</dbReference>
<name>A0A380S734_FIBSU</name>
<dbReference type="GO" id="GO:0008168">
    <property type="term" value="F:methyltransferase activity"/>
    <property type="evidence" value="ECO:0007669"/>
    <property type="project" value="UniProtKB-KW"/>
</dbReference>
<dbReference type="GO" id="GO:0032259">
    <property type="term" value="P:methylation"/>
    <property type="evidence" value="ECO:0007669"/>
    <property type="project" value="UniProtKB-KW"/>
</dbReference>